<comment type="similarity">
    <text evidence="1">Belongs to the HOATZ family.</text>
</comment>
<dbReference type="GO" id="GO:0060271">
    <property type="term" value="P:cilium assembly"/>
    <property type="evidence" value="ECO:0007669"/>
    <property type="project" value="InterPro"/>
</dbReference>
<dbReference type="PANTHER" id="PTHR47231:SF1">
    <property type="entry name" value="CILIA- AND FLAGELLA-ASSOCIATED PROTEIN HOATZ"/>
    <property type="match status" value="1"/>
</dbReference>
<feature type="compositionally biased region" description="Basic residues" evidence="3">
    <location>
        <begin position="172"/>
        <end position="181"/>
    </location>
</feature>
<feature type="region of interest" description="Disordered" evidence="3">
    <location>
        <begin position="49"/>
        <end position="73"/>
    </location>
</feature>
<feature type="non-terminal residue" evidence="4">
    <location>
        <position position="1"/>
    </location>
</feature>
<evidence type="ECO:0000313" key="4">
    <source>
        <dbReference type="EMBL" id="CEK59726.1"/>
    </source>
</evidence>
<dbReference type="InterPro" id="IPR040681">
    <property type="entry name" value="HOATZ-like"/>
</dbReference>
<evidence type="ECO:0000256" key="1">
    <source>
        <dbReference type="ARBA" id="ARBA00023451"/>
    </source>
</evidence>
<organism evidence="4">
    <name type="scientific">Arion vulgaris</name>
    <dbReference type="NCBI Taxonomy" id="1028688"/>
    <lineage>
        <taxon>Eukaryota</taxon>
        <taxon>Metazoa</taxon>
        <taxon>Spiralia</taxon>
        <taxon>Lophotrochozoa</taxon>
        <taxon>Mollusca</taxon>
        <taxon>Gastropoda</taxon>
        <taxon>Heterobranchia</taxon>
        <taxon>Euthyneura</taxon>
        <taxon>Panpulmonata</taxon>
        <taxon>Eupulmonata</taxon>
        <taxon>Stylommatophora</taxon>
        <taxon>Helicina</taxon>
        <taxon>Arionoidea</taxon>
        <taxon>Arionidae</taxon>
        <taxon>Arion</taxon>
    </lineage>
</organism>
<gene>
    <name evidence="4" type="primary">ORF37246</name>
</gene>
<dbReference type="EMBL" id="HACG01012861">
    <property type="protein sequence ID" value="CEK59726.1"/>
    <property type="molecule type" value="Transcribed_RNA"/>
</dbReference>
<evidence type="ECO:0000256" key="2">
    <source>
        <dbReference type="ARBA" id="ARBA00023657"/>
    </source>
</evidence>
<evidence type="ECO:0000256" key="3">
    <source>
        <dbReference type="SAM" id="MobiDB-lite"/>
    </source>
</evidence>
<proteinExistence type="inferred from homology"/>
<dbReference type="AlphaFoldDB" id="A0A0B6YVC5"/>
<feature type="region of interest" description="Disordered" evidence="3">
    <location>
        <begin position="172"/>
        <end position="192"/>
    </location>
</feature>
<feature type="compositionally biased region" description="Polar residues" evidence="3">
    <location>
        <begin position="59"/>
        <end position="72"/>
    </location>
</feature>
<protein>
    <recommendedName>
        <fullName evidence="2">Cilia- and flagella-associated protein HOATZ</fullName>
    </recommendedName>
</protein>
<dbReference type="PANTHER" id="PTHR47231">
    <property type="entry name" value="UPF0722 PROTEIN C11ORF88"/>
    <property type="match status" value="1"/>
</dbReference>
<reference evidence="4" key="1">
    <citation type="submission" date="2014-12" db="EMBL/GenBank/DDBJ databases">
        <title>Insight into the proteome of Arion vulgaris.</title>
        <authorList>
            <person name="Aradska J."/>
            <person name="Bulat T."/>
            <person name="Smidak R."/>
            <person name="Sarate P."/>
            <person name="Gangsoo J."/>
            <person name="Sialana F."/>
            <person name="Bilban M."/>
            <person name="Lubec G."/>
        </authorList>
    </citation>
    <scope>NUCLEOTIDE SEQUENCE</scope>
    <source>
        <tissue evidence="4">Skin</tissue>
    </source>
</reference>
<name>A0A0B6YVC5_9EUPU</name>
<sequence length="209" mass="24512">KMAVRILDLRQQPEKCTFTNTSKEEIRYGEAFWQSVRLQPTMESRLVSSDIKQRLGKRNASSKSGASTNQGANELDRAMNEFYVRARTLDQIERFQRLNKLAEARNLDRDRLHKRREERIKKELISRDRVMKPISCEEMLHHEAMAKRKIGEAYSIEAMLKEMDEFELKMSKRHHERKKSLKPPGVSTTLKKKVDNEPEVIVLVSSLEN</sequence>
<accession>A0A0B6YVC5</accession>
<dbReference type="Pfam" id="PF17664">
    <property type="entry name" value="HOATZ-like"/>
    <property type="match status" value="1"/>
</dbReference>